<evidence type="ECO:0000256" key="11">
    <source>
        <dbReference type="SAM" id="MobiDB-lite"/>
    </source>
</evidence>
<dbReference type="Gene3D" id="3.90.180.10">
    <property type="entry name" value="Medium-chain alcohol dehydrogenases, catalytic domain"/>
    <property type="match status" value="1"/>
</dbReference>
<keyword evidence="9" id="KW-0520">NAD</keyword>
<sequence length="821" mass="87547">MSGVRTLSRGGCMLRPGIQLTTRNSSLLSPASQFARRFSVSPRNLCAAPGSACSHNHAGSHAARSNISTIRKASTTAAPVIPSEQWAQVLEQTGGRVVYKKIPVPKPGPDEVLINIKYSGVCHTDLHALNGDWPLATKMPLVGGHEGAGVVVARGSLVKDIEVGDHAGIKWLNGSCMSCVHCRQTHESLCADAALSGYTVDGSFQQYAIGKAAHVARIPADCDLEAIAPVLCAGLTVYKALKESGARPGQHVAIVGAGGGLGSFALQYARAMGLHPIAIDGGEDKREHCAALGAESFIDFTKSKDIVADVRRASGDGLGPDAVVLLAVSEGPFQQASQYIRSRGTIVCVGLPANAFIKAPVFDTVVREINIKGSYVGNRQDTAEAIDFFRRGLIKTPYKVVGLSELQNVYDLMVAGKVAGRYVVDTSHPLKAKAMPLIIVTGLPTSGKTTRAKQLHAYLTERIKQASAGSGAGAGAGSAPTPKYRLHLISDQTLSIRRSVYDLSALPAHTRSANASEKDARASLYGAVKRVLSDKDIVILDGLNYIKGWRYQLFCEAKAVRTPSCVLQVGCSKERSQGVNEERLARQNRTGGDGAKPATSAADTGNGNGNGNAAVDEEQGGEKKEEGESREDDDEEPYEPGNWENLVFRYEEPNAMTRWDSPLFTLIWEDGEAQTRQVFDSLWDAVAGEARKPVKPHQATIQRGRDAGGDYLYVLDRETQEIVKRILDQQSEDGGGGGGGEIVVASSKGSSSGEVDGKEEDLVVELPAGKKVGLPQLQRLRRAFMGLNRGGIGLEPVGNMGPERIRESFVGYLNDAFEKDG</sequence>
<evidence type="ECO:0000256" key="3">
    <source>
        <dbReference type="ARBA" id="ARBA00013190"/>
    </source>
</evidence>
<dbReference type="InterPro" id="IPR013154">
    <property type="entry name" value="ADH-like_N"/>
</dbReference>
<dbReference type="EC" id="1.1.1.1" evidence="3"/>
<dbReference type="AlphaFoldDB" id="A0AAN9YLT5"/>
<feature type="compositionally biased region" description="Acidic residues" evidence="11">
    <location>
        <begin position="628"/>
        <end position="638"/>
    </location>
</feature>
<protein>
    <recommendedName>
        <fullName evidence="3">alcohol dehydrogenase</fullName>
        <ecNumber evidence="3">1.1.1.1</ecNumber>
    </recommendedName>
</protein>
<dbReference type="GO" id="GO:0004022">
    <property type="term" value="F:alcohol dehydrogenase (NAD+) activity"/>
    <property type="evidence" value="ECO:0007669"/>
    <property type="project" value="UniProtKB-EC"/>
</dbReference>
<dbReference type="PROSITE" id="PS00059">
    <property type="entry name" value="ADH_ZINC"/>
    <property type="match status" value="1"/>
</dbReference>
<feature type="region of interest" description="Disordered" evidence="11">
    <location>
        <begin position="577"/>
        <end position="644"/>
    </location>
</feature>
<evidence type="ECO:0000256" key="4">
    <source>
        <dbReference type="ARBA" id="ARBA00022723"/>
    </source>
</evidence>
<dbReference type="FunFam" id="3.40.50.720:FF:000039">
    <property type="entry name" value="Alcohol dehydrogenase AdhP"/>
    <property type="match status" value="1"/>
</dbReference>
<dbReference type="EMBL" id="JAKJXP020000093">
    <property type="protein sequence ID" value="KAK7747125.1"/>
    <property type="molecule type" value="Genomic_DNA"/>
</dbReference>
<evidence type="ECO:0000256" key="9">
    <source>
        <dbReference type="ARBA" id="ARBA00023027"/>
    </source>
</evidence>
<dbReference type="Pfam" id="PF00107">
    <property type="entry name" value="ADH_zinc_N"/>
    <property type="match status" value="1"/>
</dbReference>
<gene>
    <name evidence="13" type="primary">ADH1_1</name>
    <name evidence="13" type="ORF">SLS62_009180</name>
</gene>
<evidence type="ECO:0000256" key="10">
    <source>
        <dbReference type="RuleBase" id="RU361277"/>
    </source>
</evidence>
<dbReference type="PANTHER" id="PTHR42940:SF3">
    <property type="entry name" value="ALCOHOL DEHYDROGENASE 1-RELATED"/>
    <property type="match status" value="1"/>
</dbReference>
<dbReference type="InterPro" id="IPR027417">
    <property type="entry name" value="P-loop_NTPase"/>
</dbReference>
<dbReference type="CDD" id="cd08297">
    <property type="entry name" value="CAD3"/>
    <property type="match status" value="1"/>
</dbReference>
<dbReference type="Gene3D" id="3.40.50.720">
    <property type="entry name" value="NAD(P)-binding Rossmann-like Domain"/>
    <property type="match status" value="1"/>
</dbReference>
<comment type="caution">
    <text evidence="13">The sequence shown here is derived from an EMBL/GenBank/DDBJ whole genome shotgun (WGS) entry which is preliminary data.</text>
</comment>
<dbReference type="GO" id="GO:0005737">
    <property type="term" value="C:cytoplasm"/>
    <property type="evidence" value="ECO:0007669"/>
    <property type="project" value="TreeGrafter"/>
</dbReference>
<keyword evidence="14" id="KW-1185">Reference proteome</keyword>
<keyword evidence="8" id="KW-0560">Oxidoreductase</keyword>
<dbReference type="InterPro" id="IPR011032">
    <property type="entry name" value="GroES-like_sf"/>
</dbReference>
<evidence type="ECO:0000256" key="6">
    <source>
        <dbReference type="ARBA" id="ARBA00022833"/>
    </source>
</evidence>
<dbReference type="GO" id="GO:0005524">
    <property type="term" value="F:ATP binding"/>
    <property type="evidence" value="ECO:0007669"/>
    <property type="project" value="UniProtKB-KW"/>
</dbReference>
<feature type="domain" description="Enoyl reductase (ER)" evidence="12">
    <location>
        <begin position="94"/>
        <end position="424"/>
    </location>
</feature>
<dbReference type="Pfam" id="PF08433">
    <property type="entry name" value="KTI12"/>
    <property type="match status" value="1"/>
</dbReference>
<accession>A0AAN9YLT5</accession>
<dbReference type="SUPFAM" id="SSF50129">
    <property type="entry name" value="GroES-like"/>
    <property type="match status" value="1"/>
</dbReference>
<feature type="region of interest" description="Disordered" evidence="11">
    <location>
        <begin position="728"/>
        <end position="756"/>
    </location>
</feature>
<evidence type="ECO:0000313" key="13">
    <source>
        <dbReference type="EMBL" id="KAK7747125.1"/>
    </source>
</evidence>
<dbReference type="InterPro" id="IPR002328">
    <property type="entry name" value="ADH_Zn_CS"/>
</dbReference>
<dbReference type="Gene3D" id="3.40.50.300">
    <property type="entry name" value="P-loop containing nucleotide triphosphate hydrolases"/>
    <property type="match status" value="1"/>
</dbReference>
<keyword evidence="6 10" id="KW-0862">Zinc</keyword>
<organism evidence="13 14">
    <name type="scientific">Diatrype stigma</name>
    <dbReference type="NCBI Taxonomy" id="117547"/>
    <lineage>
        <taxon>Eukaryota</taxon>
        <taxon>Fungi</taxon>
        <taxon>Dikarya</taxon>
        <taxon>Ascomycota</taxon>
        <taxon>Pezizomycotina</taxon>
        <taxon>Sordariomycetes</taxon>
        <taxon>Xylariomycetidae</taxon>
        <taxon>Xylariales</taxon>
        <taxon>Diatrypaceae</taxon>
        <taxon>Diatrype</taxon>
    </lineage>
</organism>
<evidence type="ECO:0000256" key="1">
    <source>
        <dbReference type="ARBA" id="ARBA00001947"/>
    </source>
</evidence>
<evidence type="ECO:0000256" key="7">
    <source>
        <dbReference type="ARBA" id="ARBA00022840"/>
    </source>
</evidence>
<evidence type="ECO:0000256" key="8">
    <source>
        <dbReference type="ARBA" id="ARBA00023002"/>
    </source>
</evidence>
<dbReference type="Pfam" id="PF08240">
    <property type="entry name" value="ADH_N"/>
    <property type="match status" value="1"/>
</dbReference>
<comment type="cofactor">
    <cofactor evidence="1 10">
        <name>Zn(2+)</name>
        <dbReference type="ChEBI" id="CHEBI:29105"/>
    </cofactor>
</comment>
<evidence type="ECO:0000256" key="5">
    <source>
        <dbReference type="ARBA" id="ARBA00022741"/>
    </source>
</evidence>
<dbReference type="InterPro" id="IPR013149">
    <property type="entry name" value="ADH-like_C"/>
</dbReference>
<comment type="similarity">
    <text evidence="2 10">Belongs to the zinc-containing alcohol dehydrogenase family.</text>
</comment>
<dbReference type="InterPro" id="IPR013641">
    <property type="entry name" value="KTI12/PSTK"/>
</dbReference>
<keyword evidence="4 10" id="KW-0479">Metal-binding</keyword>
<dbReference type="Proteomes" id="UP001320420">
    <property type="component" value="Unassembled WGS sequence"/>
</dbReference>
<dbReference type="InterPro" id="IPR036291">
    <property type="entry name" value="NAD(P)-bd_dom_sf"/>
</dbReference>
<proteinExistence type="inferred from homology"/>
<dbReference type="FunFam" id="3.90.180.10:FF:000002">
    <property type="entry name" value="Alcohol dehydrogenase AdhP"/>
    <property type="match status" value="1"/>
</dbReference>
<dbReference type="PANTHER" id="PTHR42940">
    <property type="entry name" value="ALCOHOL DEHYDROGENASE 1-RELATED"/>
    <property type="match status" value="1"/>
</dbReference>
<dbReference type="SUPFAM" id="SSF52540">
    <property type="entry name" value="P-loop containing nucleoside triphosphate hydrolases"/>
    <property type="match status" value="1"/>
</dbReference>
<dbReference type="SUPFAM" id="SSF51735">
    <property type="entry name" value="NAD(P)-binding Rossmann-fold domains"/>
    <property type="match status" value="1"/>
</dbReference>
<name>A0AAN9YLT5_9PEZI</name>
<dbReference type="SMART" id="SM00829">
    <property type="entry name" value="PKS_ER"/>
    <property type="match status" value="1"/>
</dbReference>
<dbReference type="GO" id="GO:0008270">
    <property type="term" value="F:zinc ion binding"/>
    <property type="evidence" value="ECO:0007669"/>
    <property type="project" value="InterPro"/>
</dbReference>
<evidence type="ECO:0000259" key="12">
    <source>
        <dbReference type="SMART" id="SM00829"/>
    </source>
</evidence>
<evidence type="ECO:0000256" key="2">
    <source>
        <dbReference type="ARBA" id="ARBA00008072"/>
    </source>
</evidence>
<keyword evidence="5" id="KW-0547">Nucleotide-binding</keyword>
<dbReference type="InterPro" id="IPR020843">
    <property type="entry name" value="ER"/>
</dbReference>
<evidence type="ECO:0000313" key="14">
    <source>
        <dbReference type="Proteomes" id="UP001320420"/>
    </source>
</evidence>
<keyword evidence="7" id="KW-0067">ATP-binding</keyword>
<reference evidence="13 14" key="1">
    <citation type="submission" date="2024-02" db="EMBL/GenBank/DDBJ databases">
        <title>De novo assembly and annotation of 12 fungi associated with fruit tree decline syndrome in Ontario, Canada.</title>
        <authorList>
            <person name="Sulman M."/>
            <person name="Ellouze W."/>
            <person name="Ilyukhin E."/>
        </authorList>
    </citation>
    <scope>NUCLEOTIDE SEQUENCE [LARGE SCALE GENOMIC DNA]</scope>
    <source>
        <strain evidence="13 14">M11/M66-122</strain>
    </source>
</reference>